<evidence type="ECO:0000313" key="1">
    <source>
        <dbReference type="EMBL" id="CAM9527133.1"/>
    </source>
</evidence>
<organism evidence="1 2">
    <name type="scientific">Rangifer tarandus platyrhynchus</name>
    <name type="common">Svalbard reindeer</name>
    <dbReference type="NCBI Taxonomy" id="3082113"/>
    <lineage>
        <taxon>Eukaryota</taxon>
        <taxon>Metazoa</taxon>
        <taxon>Chordata</taxon>
        <taxon>Craniata</taxon>
        <taxon>Vertebrata</taxon>
        <taxon>Euteleostomi</taxon>
        <taxon>Mammalia</taxon>
        <taxon>Eutheria</taxon>
        <taxon>Laurasiatheria</taxon>
        <taxon>Artiodactyla</taxon>
        <taxon>Ruminantia</taxon>
        <taxon>Pecora</taxon>
        <taxon>Cervidae</taxon>
        <taxon>Odocoileinae</taxon>
        <taxon>Rangifer</taxon>
    </lineage>
</organism>
<name>A0AC59YAG0_RANTA</name>
<proteinExistence type="predicted"/>
<dbReference type="EMBL" id="OX596095">
    <property type="protein sequence ID" value="CAM9527133.1"/>
    <property type="molecule type" value="Genomic_DNA"/>
</dbReference>
<sequence>MLLTRLGGSSPPSGPPQTHLRPRRSRTNLPIDSPDDVKRARAGRTQAPRAGPGLSERREAGPQIPPPPVTQHPQRGPFGPLTLLMSGSQTPRISPSCAPPQLPKHGRGFSARHTSWPTVNKTPHRQPFPPECRVVFLGNPPASQGPPLLSQTSMAHDHKRSGLK</sequence>
<reference evidence="1" key="1">
    <citation type="submission" date="2023-05" db="EMBL/GenBank/DDBJ databases">
        <authorList>
            <consortium name="ELIXIR-Norway"/>
        </authorList>
    </citation>
    <scope>NUCLEOTIDE SEQUENCE</scope>
</reference>
<accession>A0AC59YAG0</accession>
<gene>
    <name evidence="1" type="ORF">MRATA1EN22A_LOCUS3789</name>
</gene>
<protein>
    <submittedName>
        <fullName evidence="1">Uncharacterized protein</fullName>
    </submittedName>
</protein>
<dbReference type="Proteomes" id="UP001162501">
    <property type="component" value="Chromosome 11"/>
</dbReference>
<evidence type="ECO:0000313" key="2">
    <source>
        <dbReference type="Proteomes" id="UP001162501"/>
    </source>
</evidence>
<reference evidence="1" key="2">
    <citation type="submission" date="2025-03" db="EMBL/GenBank/DDBJ databases">
        <authorList>
            <consortium name="ELIXIR-Norway"/>
            <consortium name="Elixir Norway"/>
        </authorList>
    </citation>
    <scope>NUCLEOTIDE SEQUENCE</scope>
</reference>